<feature type="transmembrane region" description="Helical" evidence="1">
    <location>
        <begin position="685"/>
        <end position="703"/>
    </location>
</feature>
<dbReference type="RefSeq" id="XP_064852864.1">
    <property type="nucleotide sequence ID" value="XM_064996792.1"/>
</dbReference>
<feature type="transmembrane region" description="Helical" evidence="1">
    <location>
        <begin position="715"/>
        <end position="734"/>
    </location>
</feature>
<accession>A0AAV5QLY1</accession>
<evidence type="ECO:0000313" key="4">
    <source>
        <dbReference type="Proteomes" id="UP001360560"/>
    </source>
</evidence>
<keyword evidence="1" id="KW-1133">Transmembrane helix</keyword>
<keyword evidence="1" id="KW-0812">Transmembrane</keyword>
<gene>
    <name evidence="3" type="ORF">DASC09_031930</name>
</gene>
<evidence type="ECO:0000313" key="3">
    <source>
        <dbReference type="EMBL" id="GMM35868.1"/>
    </source>
</evidence>
<dbReference type="Pfam" id="PF02383">
    <property type="entry name" value="Syja_N"/>
    <property type="match status" value="1"/>
</dbReference>
<comment type="caution">
    <text evidence="3">The sequence shown here is derived from an EMBL/GenBank/DDBJ whole genome shotgun (WGS) entry which is preliminary data.</text>
</comment>
<keyword evidence="4" id="KW-1185">Reference proteome</keyword>
<dbReference type="GO" id="GO:0005783">
    <property type="term" value="C:endoplasmic reticulum"/>
    <property type="evidence" value="ECO:0007669"/>
    <property type="project" value="TreeGrafter"/>
</dbReference>
<dbReference type="EMBL" id="BTFZ01000011">
    <property type="protein sequence ID" value="GMM35868.1"/>
    <property type="molecule type" value="Genomic_DNA"/>
</dbReference>
<reference evidence="3 4" key="1">
    <citation type="journal article" date="2023" name="Elife">
        <title>Identification of key yeast species and microbe-microbe interactions impacting larval growth of Drosophila in the wild.</title>
        <authorList>
            <person name="Mure A."/>
            <person name="Sugiura Y."/>
            <person name="Maeda R."/>
            <person name="Honda K."/>
            <person name="Sakurai N."/>
            <person name="Takahashi Y."/>
            <person name="Watada M."/>
            <person name="Katoh T."/>
            <person name="Gotoh A."/>
            <person name="Gotoh Y."/>
            <person name="Taniguchi I."/>
            <person name="Nakamura K."/>
            <person name="Hayashi T."/>
            <person name="Katayama T."/>
            <person name="Uemura T."/>
            <person name="Hattori Y."/>
        </authorList>
    </citation>
    <scope>NUCLEOTIDE SEQUENCE [LARGE SCALE GENOMIC DNA]</scope>
    <source>
        <strain evidence="3 4">SC-9</strain>
    </source>
</reference>
<dbReference type="PROSITE" id="PS50275">
    <property type="entry name" value="SAC"/>
    <property type="match status" value="1"/>
</dbReference>
<organism evidence="3 4">
    <name type="scientific">Saccharomycopsis crataegensis</name>
    <dbReference type="NCBI Taxonomy" id="43959"/>
    <lineage>
        <taxon>Eukaryota</taxon>
        <taxon>Fungi</taxon>
        <taxon>Dikarya</taxon>
        <taxon>Ascomycota</taxon>
        <taxon>Saccharomycotina</taxon>
        <taxon>Saccharomycetes</taxon>
        <taxon>Saccharomycopsidaceae</taxon>
        <taxon>Saccharomycopsis</taxon>
    </lineage>
</organism>
<feature type="domain" description="SAC" evidence="2">
    <location>
        <begin position="122"/>
        <end position="521"/>
    </location>
</feature>
<evidence type="ECO:0000259" key="2">
    <source>
        <dbReference type="PROSITE" id="PS50275"/>
    </source>
</evidence>
<name>A0AAV5QLY1_9ASCO</name>
<dbReference type="AlphaFoldDB" id="A0AAV5QLY1"/>
<keyword evidence="1" id="KW-0472">Membrane</keyword>
<evidence type="ECO:0000256" key="1">
    <source>
        <dbReference type="SAM" id="Phobius"/>
    </source>
</evidence>
<dbReference type="GO" id="GO:0046856">
    <property type="term" value="P:phosphatidylinositol dephosphorylation"/>
    <property type="evidence" value="ECO:0007669"/>
    <property type="project" value="TreeGrafter"/>
</dbReference>
<sequence length="787" mass="89790">MSIYYTRYSESVLLFKSFSSNSILKIDAFGSSLVQNDAFDHYNYYFNTFRKNIGHCLGIVGVINLATSRYVIVASGASVQTKVLANNVYKLSGCEFIPIKLESVPFTKSSSSNDDRYYVNLLKYHLTNSNLLYCQSLDLSHNFQSLFSKENEVTRTTISNLSTFNPTPMNKDLINSFDSDYFWNEYLLSELIGLSNERNSGPVCEFLIPLIYGFVEFTQVPSSNVHESRQIWFGVISRRNKYRAGTRYFKRGVDSQGNVANFNETEQIVLVKEDNKVSAFSFLQIRGSIPIHWAEINNLKYKPILSLSKNSNLNSSVLHFTSLKEKFSDLEKVYIVNLINSKGHELPIKNAFESTVSELIALRNNDQNLPAIDYIYFDFHDQCKKFNYQNTNLVTEELKNHRFSFNDYFSVEFTGQDFFKQNIVPHGIIVNVMSTQKNIVRTNCMDCLDRTNVVQSVIGKWILTEQLNKLEFNYYPNIQYKMESALSDVESSNHSMVPTFTSAFNNIWTNNGNYISKAYSGTGALKSEFTRTGKRTVDGAIRDLVNSIVRYFKNNFYDGYRQDSYDVFLGNFQPSLFNETTDYKKYDTNSTTANNFSSRMSIDKQNTNEENILTTAIDSSSKSGHKKTNSVFMGNPSRFSMSQNSNYTPFGSLTNFQSAHSLIYPSNINMSSSPFYDCRPFKYQSMPYLLVSTTALFFSVIFFPKDNSITTSSNLILLGACFVIINWSVLFILGNGLQFVVWPKLCDIGFLRKRKVIGEATDSDDDGVEGFEYVIADEFTSGMAKLD</sequence>
<dbReference type="PANTHER" id="PTHR45662:SF2">
    <property type="entry name" value="PHOSPHATIDYLINOSITOL-3-PHOSPHATASE SAC1"/>
    <property type="match status" value="1"/>
</dbReference>
<proteinExistence type="predicted"/>
<dbReference type="PANTHER" id="PTHR45662">
    <property type="entry name" value="PHOSPHATIDYLINOSITIDE PHOSPHATASE SAC1"/>
    <property type="match status" value="1"/>
</dbReference>
<dbReference type="GO" id="GO:0043812">
    <property type="term" value="F:phosphatidylinositol-4-phosphate phosphatase activity"/>
    <property type="evidence" value="ECO:0007669"/>
    <property type="project" value="TreeGrafter"/>
</dbReference>
<dbReference type="InterPro" id="IPR002013">
    <property type="entry name" value="SAC_dom"/>
</dbReference>
<dbReference type="GeneID" id="90073843"/>
<dbReference type="Proteomes" id="UP001360560">
    <property type="component" value="Unassembled WGS sequence"/>
</dbReference>
<dbReference type="GO" id="GO:0034593">
    <property type="term" value="F:phosphatidylinositol bisphosphate phosphatase activity"/>
    <property type="evidence" value="ECO:0007669"/>
    <property type="project" value="UniProtKB-ARBA"/>
</dbReference>
<protein>
    <recommendedName>
        <fullName evidence="2">SAC domain-containing protein</fullName>
    </recommendedName>
</protein>